<accession>A0AAN9APE5</accession>
<comment type="caution">
    <text evidence="1">The sequence shown here is derived from an EMBL/GenBank/DDBJ whole genome shotgun (WGS) entry which is preliminary data.</text>
</comment>
<evidence type="ECO:0000313" key="1">
    <source>
        <dbReference type="EMBL" id="KAK7090682.1"/>
    </source>
</evidence>
<protein>
    <submittedName>
        <fullName evidence="1">Uncharacterized protein</fullName>
    </submittedName>
</protein>
<dbReference type="EMBL" id="JBAMIC010000024">
    <property type="protein sequence ID" value="KAK7090682.1"/>
    <property type="molecule type" value="Genomic_DNA"/>
</dbReference>
<sequence length="112" mass="12478">MLSHPGVQHVLVEESRSVSGDWVNDVMRTGEDSWQPLVVVMMCSVTCVTSALIQASRLEQEFGTHSAFGMTSRWLLMTSGRENLLSHLNVTNITMDNVAMFDTQLMRQAGSF</sequence>
<keyword evidence="2" id="KW-1185">Reference proteome</keyword>
<name>A0AAN9APE5_9CAEN</name>
<evidence type="ECO:0000313" key="2">
    <source>
        <dbReference type="Proteomes" id="UP001374579"/>
    </source>
</evidence>
<organism evidence="1 2">
    <name type="scientific">Littorina saxatilis</name>
    <dbReference type="NCBI Taxonomy" id="31220"/>
    <lineage>
        <taxon>Eukaryota</taxon>
        <taxon>Metazoa</taxon>
        <taxon>Spiralia</taxon>
        <taxon>Lophotrochozoa</taxon>
        <taxon>Mollusca</taxon>
        <taxon>Gastropoda</taxon>
        <taxon>Caenogastropoda</taxon>
        <taxon>Littorinimorpha</taxon>
        <taxon>Littorinoidea</taxon>
        <taxon>Littorinidae</taxon>
        <taxon>Littorina</taxon>
    </lineage>
</organism>
<dbReference type="AlphaFoldDB" id="A0AAN9APE5"/>
<gene>
    <name evidence="1" type="ORF">V1264_010444</name>
</gene>
<reference evidence="1 2" key="1">
    <citation type="submission" date="2024-02" db="EMBL/GenBank/DDBJ databases">
        <title>Chromosome-scale genome assembly of the rough periwinkle Littorina saxatilis.</title>
        <authorList>
            <person name="De Jode A."/>
            <person name="Faria R."/>
            <person name="Formenti G."/>
            <person name="Sims Y."/>
            <person name="Smith T.P."/>
            <person name="Tracey A."/>
            <person name="Wood J.M.D."/>
            <person name="Zagrodzka Z.B."/>
            <person name="Johannesson K."/>
            <person name="Butlin R.K."/>
            <person name="Leder E.H."/>
        </authorList>
    </citation>
    <scope>NUCLEOTIDE SEQUENCE [LARGE SCALE GENOMIC DNA]</scope>
    <source>
        <strain evidence="1">Snail1</strain>
        <tissue evidence="1">Muscle</tissue>
    </source>
</reference>
<dbReference type="Proteomes" id="UP001374579">
    <property type="component" value="Unassembled WGS sequence"/>
</dbReference>
<proteinExistence type="predicted"/>